<reference evidence="1" key="1">
    <citation type="submission" date="2014-05" db="EMBL/GenBank/DDBJ databases">
        <authorList>
            <person name="Chronopoulou M."/>
        </authorList>
    </citation>
    <scope>NUCLEOTIDE SEQUENCE</scope>
    <source>
        <tissue evidence="1">Whole organism</tissue>
    </source>
</reference>
<accession>A0A0K2UFF4</accession>
<evidence type="ECO:0000313" key="1">
    <source>
        <dbReference type="EMBL" id="CDW36687.1"/>
    </source>
</evidence>
<sequence length="179" mass="21019">LPPFERTDKKPKFDISFVFVRSKMSEQQTKWQRVFDILHAQADFRQEDTSSRRCSEEKNDCLLAKLRAQVEGIFRTKHPAKVKVFGVVVSDGSKMSPYFFKDNKKVNTDVYYKVLMYHVLPWLKSTFPRDNYVLTQDSTPGHTSTKVKHFDRENMTAFWPTDFYPSSSSEVNTLSFFSF</sequence>
<dbReference type="Gene3D" id="3.30.420.10">
    <property type="entry name" value="Ribonuclease H-like superfamily/Ribonuclease H"/>
    <property type="match status" value="1"/>
</dbReference>
<dbReference type="GO" id="GO:0003676">
    <property type="term" value="F:nucleic acid binding"/>
    <property type="evidence" value="ECO:0007669"/>
    <property type="project" value="InterPro"/>
</dbReference>
<dbReference type="AlphaFoldDB" id="A0A0K2UFF4"/>
<protein>
    <submittedName>
        <fullName evidence="1">Uncharacterized protein</fullName>
    </submittedName>
</protein>
<feature type="non-terminal residue" evidence="1">
    <location>
        <position position="1"/>
    </location>
</feature>
<name>A0A0K2UFF4_LEPSM</name>
<dbReference type="InterPro" id="IPR036397">
    <property type="entry name" value="RNaseH_sf"/>
</dbReference>
<organism evidence="1">
    <name type="scientific">Lepeophtheirus salmonis</name>
    <name type="common">Salmon louse</name>
    <name type="synonym">Caligus salmonis</name>
    <dbReference type="NCBI Taxonomy" id="72036"/>
    <lineage>
        <taxon>Eukaryota</taxon>
        <taxon>Metazoa</taxon>
        <taxon>Ecdysozoa</taxon>
        <taxon>Arthropoda</taxon>
        <taxon>Crustacea</taxon>
        <taxon>Multicrustacea</taxon>
        <taxon>Hexanauplia</taxon>
        <taxon>Copepoda</taxon>
        <taxon>Siphonostomatoida</taxon>
        <taxon>Caligidae</taxon>
        <taxon>Lepeophtheirus</taxon>
    </lineage>
</organism>
<proteinExistence type="predicted"/>
<dbReference type="EMBL" id="HACA01019326">
    <property type="protein sequence ID" value="CDW36687.1"/>
    <property type="molecule type" value="Transcribed_RNA"/>
</dbReference>